<accession>A0A7S1BHI5</accession>
<feature type="region of interest" description="Disordered" evidence="1">
    <location>
        <begin position="53"/>
        <end position="95"/>
    </location>
</feature>
<evidence type="ECO:0000256" key="1">
    <source>
        <dbReference type="SAM" id="MobiDB-lite"/>
    </source>
</evidence>
<proteinExistence type="predicted"/>
<feature type="region of interest" description="Disordered" evidence="1">
    <location>
        <begin position="268"/>
        <end position="292"/>
    </location>
</feature>
<reference evidence="2" key="1">
    <citation type="submission" date="2021-01" db="EMBL/GenBank/DDBJ databases">
        <authorList>
            <person name="Corre E."/>
            <person name="Pelletier E."/>
            <person name="Niang G."/>
            <person name="Scheremetjew M."/>
            <person name="Finn R."/>
            <person name="Kale V."/>
            <person name="Holt S."/>
            <person name="Cochrane G."/>
            <person name="Meng A."/>
            <person name="Brown T."/>
            <person name="Cohen L."/>
        </authorList>
    </citation>
    <scope>NUCLEOTIDE SEQUENCE</scope>
    <source>
        <strain evidence="2">308</strain>
    </source>
</reference>
<feature type="region of interest" description="Disordered" evidence="1">
    <location>
        <begin position="383"/>
        <end position="459"/>
    </location>
</feature>
<feature type="region of interest" description="Disordered" evidence="1">
    <location>
        <begin position="122"/>
        <end position="184"/>
    </location>
</feature>
<name>A0A7S1BHI5_9STRA</name>
<protein>
    <submittedName>
        <fullName evidence="2">Uncharacterized protein</fullName>
    </submittedName>
</protein>
<feature type="compositionally biased region" description="Polar residues" evidence="1">
    <location>
        <begin position="131"/>
        <end position="170"/>
    </location>
</feature>
<organism evidence="2">
    <name type="scientific">Corethron hystrix</name>
    <dbReference type="NCBI Taxonomy" id="216773"/>
    <lineage>
        <taxon>Eukaryota</taxon>
        <taxon>Sar</taxon>
        <taxon>Stramenopiles</taxon>
        <taxon>Ochrophyta</taxon>
        <taxon>Bacillariophyta</taxon>
        <taxon>Coscinodiscophyceae</taxon>
        <taxon>Corethrophycidae</taxon>
        <taxon>Corethrales</taxon>
        <taxon>Corethraceae</taxon>
        <taxon>Corethron</taxon>
    </lineage>
</organism>
<gene>
    <name evidence="2" type="ORF">CHYS00102_LOCUS14522</name>
</gene>
<evidence type="ECO:0000313" key="2">
    <source>
        <dbReference type="EMBL" id="CAD8887324.1"/>
    </source>
</evidence>
<feature type="compositionally biased region" description="Basic and acidic residues" evidence="1">
    <location>
        <begin position="440"/>
        <end position="459"/>
    </location>
</feature>
<sequence length="582" mass="63449">MAGIRNNPARKLNTEFIPSQPKRKLKKEALLAAVAAPSQNNNVKIKKVAPASFGRIGRPTSPNRPLSPPLNRARSPFKLPISRPTSPDSSLAPLTARGRTTSLLGQKSKSIQANTNTSISFKALSGGSRTGAKSPTRTFGQNFGSSLKNNRMKSTMKVQNNTSNVTTKSTPGPEPASGPPAQMETSVLPLQDAATKKRNGKFHIFGGTPSRQSSMPSNHGTSASSTSFERMLADKAIKKSHSDIMATGNTMSSINIEDVPLYDIQNRSERSSSFDPQIHMKSKSTVSDAGNGSDYISLQTDNGSSYSLAKDGKQKPSIGRIVFTSTDEWEPAFEDISARGGSGKAALSAAMVMPKENESDQPEMDDSMLLGDREDDKLLALLEKTTPKKSRQNNHQSSRRSDSVNHCSSEETHQSRQSSYKDSRQSSYEDSRYETSLVKKTRESHQRQPSKRDKYIPHSMRERNIYENEDRISKAIGDGLVMATMSGLIGMLDVANIACEDAPAVVKAQSEGIGEMCVGTCDAFGMYQAMFPETSRNKARQRKLPVPKFSREHYVDDADSDIASHASYASTVSRESGTTFDK</sequence>
<feature type="compositionally biased region" description="Basic and acidic residues" evidence="1">
    <location>
        <begin position="399"/>
        <end position="433"/>
    </location>
</feature>
<feature type="compositionally biased region" description="Polar residues" evidence="1">
    <location>
        <begin position="283"/>
        <end position="292"/>
    </location>
</feature>
<dbReference type="EMBL" id="HBFR01020168">
    <property type="protein sequence ID" value="CAD8887324.1"/>
    <property type="molecule type" value="Transcribed_RNA"/>
</dbReference>
<dbReference type="AlphaFoldDB" id="A0A7S1BHI5"/>